<organism evidence="1 2">
    <name type="scientific">Streptococcus mitis</name>
    <dbReference type="NCBI Taxonomy" id="28037"/>
    <lineage>
        <taxon>Bacteria</taxon>
        <taxon>Bacillati</taxon>
        <taxon>Bacillota</taxon>
        <taxon>Bacilli</taxon>
        <taxon>Lactobacillales</taxon>
        <taxon>Streptococcaceae</taxon>
        <taxon>Streptococcus</taxon>
        <taxon>Streptococcus mitis group</taxon>
    </lineage>
</organism>
<proteinExistence type="predicted"/>
<dbReference type="RefSeq" id="WP_143952028.1">
    <property type="nucleotide sequence ID" value="NZ_CABEHV010000004.1"/>
</dbReference>
<evidence type="ECO:0000313" key="2">
    <source>
        <dbReference type="Proteomes" id="UP000387692"/>
    </source>
</evidence>
<name>A0A4U9Y7K6_STRMT</name>
<dbReference type="AlphaFoldDB" id="A0A4U9Y7K6"/>
<evidence type="ECO:0000313" key="1">
    <source>
        <dbReference type="EMBL" id="VTS21261.1"/>
    </source>
</evidence>
<protein>
    <submittedName>
        <fullName evidence="1">Uncharacterized protein</fullName>
    </submittedName>
</protein>
<gene>
    <name evidence="1" type="ORF">NCTC11189_00396</name>
</gene>
<sequence length="277" mass="32971">MSNILFIVEGMVDEPRYINQFIEYHQSCMVTNGNNVIPIVVQSYGTLIYDLYKRISKYLEEDEFETIPVLLEILKDKSIKYSDELEDHEKFSDIFLFFDLDAHYHYKKDKRNDQVYKEINKLLSFFNESTDKGKLLISYPMFEALKCFKDDFINGSNVLCHLFDIYEVKKKGSSTTFKEKYKCISSESYKNPDYSKEKIEKLVQYFILCSFYLVENEIDISNSETIFIKQYEKLINPSEQVLILSAFPHFIIDIFGIEPYCKIWDWTFTFKNISDYS</sequence>
<reference evidence="1 2" key="1">
    <citation type="submission" date="2019-05" db="EMBL/GenBank/DDBJ databases">
        <authorList>
            <consortium name="Pathogen Informatics"/>
        </authorList>
    </citation>
    <scope>NUCLEOTIDE SEQUENCE [LARGE SCALE GENOMIC DNA]</scope>
    <source>
        <strain evidence="1 2">NCTC11189</strain>
    </source>
</reference>
<dbReference type="EMBL" id="CABEHV010000004">
    <property type="protein sequence ID" value="VTS21261.1"/>
    <property type="molecule type" value="Genomic_DNA"/>
</dbReference>
<accession>A0A4U9Y7K6</accession>
<dbReference type="Proteomes" id="UP000387692">
    <property type="component" value="Unassembled WGS sequence"/>
</dbReference>